<dbReference type="PANTHER" id="PTHR33908:SF3">
    <property type="entry name" value="UNDECAPRENYL PHOSPHATE-ALPHA-4-AMINO-4-DEOXY-L-ARABINOSE ARABINOSYL TRANSFERASE"/>
    <property type="match status" value="1"/>
</dbReference>
<keyword evidence="12" id="KW-1185">Reference proteome</keyword>
<organism evidence="11 12">
    <name type="scientific">Granulicella aggregans</name>
    <dbReference type="NCBI Taxonomy" id="474949"/>
    <lineage>
        <taxon>Bacteria</taxon>
        <taxon>Pseudomonadati</taxon>
        <taxon>Acidobacteriota</taxon>
        <taxon>Terriglobia</taxon>
        <taxon>Terriglobales</taxon>
        <taxon>Acidobacteriaceae</taxon>
        <taxon>Granulicella</taxon>
    </lineage>
</organism>
<evidence type="ECO:0000256" key="5">
    <source>
        <dbReference type="ARBA" id="ARBA00022692"/>
    </source>
</evidence>
<sequence>MTTKTYAASESTPRQRGGIPEPIANLPAPSRSVGIAILFALWAAVFFASLFAPPLLDDADATHSNAARHILSSGDWVTLYVNGIRYLEKAPLPYWIDAVSFKLFGFTAFAAHLPQSIAVFLLALLGYLWASKAYNPRTGLYTGVAVLTSAGVFLFTRVFIPEIWLSLFLATALYAFLQSLEQGKSHAYLMWTSLALAVLTKGLIAPVFIFGTGVVYLALTGEYRQWRRLKPFTGFLLFLATAAPWHILAGLRNPDGFLNGHPHGFFWFYFVNEHFLRFLGKRYPVDYNKLPGYLFWSLHLVWLFPWALFTPLLFAGVRRRVSTILAPTYAARTALLLALYSALVLLFFSFSTNQEYYTFPAYLPLLMLIAAALTRAESTYSEEKSSRRWITFAHAALTVIGVAAAIALFIGLWRSRHLPFVPDIGELLAHRGVGDYTLSMSHLFDLTDSSFAALRLPAALAAIAFAFGPAIAWFLRTKRRHLAATSAIALTSATFLVAAHIALIRFGPMLSSETMAAKITDLRSTRAISPDTKLMLYGDQSYGSSIAFYLGEQLPLVEGVSSSMIFGSSFPDAPKIFLTNANLLATWGTGPRKLLFVPLERRDNLDLVLPVSRQIVLAETSGKALITDRPLDNR</sequence>
<dbReference type="Proteomes" id="UP000540989">
    <property type="component" value="Unassembled WGS sequence"/>
</dbReference>
<evidence type="ECO:0000256" key="6">
    <source>
        <dbReference type="ARBA" id="ARBA00022989"/>
    </source>
</evidence>
<protein>
    <submittedName>
        <fullName evidence="11">4-amino-4-deoxy-L-arabinose transferase-like glycosyltransferase</fullName>
    </submittedName>
</protein>
<name>A0A7W7ZG58_9BACT</name>
<evidence type="ECO:0000259" key="10">
    <source>
        <dbReference type="Pfam" id="PF13231"/>
    </source>
</evidence>
<evidence type="ECO:0000256" key="4">
    <source>
        <dbReference type="ARBA" id="ARBA00022679"/>
    </source>
</evidence>
<comment type="subcellular location">
    <subcellularLocation>
        <location evidence="1">Cell membrane</location>
        <topology evidence="1">Multi-pass membrane protein</topology>
    </subcellularLocation>
</comment>
<feature type="transmembrane region" description="Helical" evidence="9">
    <location>
        <begin position="482"/>
        <end position="503"/>
    </location>
</feature>
<feature type="transmembrane region" description="Helical" evidence="9">
    <location>
        <begin position="231"/>
        <end position="248"/>
    </location>
</feature>
<feature type="transmembrane region" description="Helical" evidence="9">
    <location>
        <begin position="140"/>
        <end position="160"/>
    </location>
</feature>
<gene>
    <name evidence="11" type="ORF">HDF16_003732</name>
</gene>
<keyword evidence="6 9" id="KW-1133">Transmembrane helix</keyword>
<keyword evidence="5 9" id="KW-0812">Transmembrane</keyword>
<evidence type="ECO:0000256" key="3">
    <source>
        <dbReference type="ARBA" id="ARBA00022676"/>
    </source>
</evidence>
<dbReference type="InterPro" id="IPR038731">
    <property type="entry name" value="RgtA/B/C-like"/>
</dbReference>
<dbReference type="GO" id="GO:0010041">
    <property type="term" value="P:response to iron(III) ion"/>
    <property type="evidence" value="ECO:0007669"/>
    <property type="project" value="TreeGrafter"/>
</dbReference>
<proteinExistence type="predicted"/>
<feature type="transmembrane region" description="Helical" evidence="9">
    <location>
        <begin position="293"/>
        <end position="317"/>
    </location>
</feature>
<evidence type="ECO:0000256" key="2">
    <source>
        <dbReference type="ARBA" id="ARBA00022475"/>
    </source>
</evidence>
<feature type="domain" description="Glycosyltransferase RgtA/B/C/D-like" evidence="10">
    <location>
        <begin position="89"/>
        <end position="246"/>
    </location>
</feature>
<evidence type="ECO:0000256" key="1">
    <source>
        <dbReference type="ARBA" id="ARBA00004651"/>
    </source>
</evidence>
<evidence type="ECO:0000256" key="7">
    <source>
        <dbReference type="ARBA" id="ARBA00023136"/>
    </source>
</evidence>
<feature type="transmembrane region" description="Helical" evidence="9">
    <location>
        <begin position="103"/>
        <end position="128"/>
    </location>
</feature>
<dbReference type="AlphaFoldDB" id="A0A7W7ZG58"/>
<dbReference type="Pfam" id="PF13231">
    <property type="entry name" value="PMT_2"/>
    <property type="match status" value="1"/>
</dbReference>
<feature type="transmembrane region" description="Helical" evidence="9">
    <location>
        <begin position="188"/>
        <end position="219"/>
    </location>
</feature>
<accession>A0A7W7ZG58</accession>
<feature type="transmembrane region" description="Helical" evidence="9">
    <location>
        <begin position="329"/>
        <end position="350"/>
    </location>
</feature>
<feature type="transmembrane region" description="Helical" evidence="9">
    <location>
        <begin position="389"/>
        <end position="413"/>
    </location>
</feature>
<dbReference type="GO" id="GO:0005886">
    <property type="term" value="C:plasma membrane"/>
    <property type="evidence" value="ECO:0007669"/>
    <property type="project" value="UniProtKB-SubCell"/>
</dbReference>
<comment type="caution">
    <text evidence="11">The sequence shown here is derived from an EMBL/GenBank/DDBJ whole genome shotgun (WGS) entry which is preliminary data.</text>
</comment>
<feature type="compositionally biased region" description="Polar residues" evidence="8">
    <location>
        <begin position="1"/>
        <end position="14"/>
    </location>
</feature>
<keyword evidence="2" id="KW-1003">Cell membrane</keyword>
<feature type="transmembrane region" description="Helical" evidence="9">
    <location>
        <begin position="33"/>
        <end position="52"/>
    </location>
</feature>
<evidence type="ECO:0000313" key="12">
    <source>
        <dbReference type="Proteomes" id="UP000540989"/>
    </source>
</evidence>
<evidence type="ECO:0000256" key="8">
    <source>
        <dbReference type="SAM" id="MobiDB-lite"/>
    </source>
</evidence>
<dbReference type="PANTHER" id="PTHR33908">
    <property type="entry name" value="MANNOSYLTRANSFERASE YKCB-RELATED"/>
    <property type="match status" value="1"/>
</dbReference>
<keyword evidence="7 9" id="KW-0472">Membrane</keyword>
<dbReference type="EMBL" id="JACHIP010000005">
    <property type="protein sequence ID" value="MBB5059009.1"/>
    <property type="molecule type" value="Genomic_DNA"/>
</dbReference>
<evidence type="ECO:0000313" key="11">
    <source>
        <dbReference type="EMBL" id="MBB5059009.1"/>
    </source>
</evidence>
<keyword evidence="4 11" id="KW-0808">Transferase</keyword>
<dbReference type="InterPro" id="IPR050297">
    <property type="entry name" value="LipidA_mod_glycosyltrf_83"/>
</dbReference>
<dbReference type="GO" id="GO:0009103">
    <property type="term" value="P:lipopolysaccharide biosynthetic process"/>
    <property type="evidence" value="ECO:0007669"/>
    <property type="project" value="UniProtKB-ARBA"/>
</dbReference>
<dbReference type="RefSeq" id="WP_184219732.1">
    <property type="nucleotide sequence ID" value="NZ_JACHIP010000005.1"/>
</dbReference>
<feature type="region of interest" description="Disordered" evidence="8">
    <location>
        <begin position="1"/>
        <end position="22"/>
    </location>
</feature>
<feature type="transmembrane region" description="Helical" evidence="9">
    <location>
        <begin position="452"/>
        <end position="475"/>
    </location>
</feature>
<dbReference type="GO" id="GO:0016763">
    <property type="term" value="F:pentosyltransferase activity"/>
    <property type="evidence" value="ECO:0007669"/>
    <property type="project" value="TreeGrafter"/>
</dbReference>
<feature type="transmembrane region" description="Helical" evidence="9">
    <location>
        <begin position="356"/>
        <end position="377"/>
    </location>
</feature>
<reference evidence="11 12" key="1">
    <citation type="submission" date="2020-08" db="EMBL/GenBank/DDBJ databases">
        <title>Genomic Encyclopedia of Type Strains, Phase IV (KMG-V): Genome sequencing to study the core and pangenomes of soil and plant-associated prokaryotes.</title>
        <authorList>
            <person name="Whitman W."/>
        </authorList>
    </citation>
    <scope>NUCLEOTIDE SEQUENCE [LARGE SCALE GENOMIC DNA]</scope>
    <source>
        <strain evidence="11 12">M8UP14</strain>
    </source>
</reference>
<evidence type="ECO:0000256" key="9">
    <source>
        <dbReference type="SAM" id="Phobius"/>
    </source>
</evidence>
<keyword evidence="3" id="KW-0328">Glycosyltransferase</keyword>